<name>A0A239HXE6_9BACT</name>
<keyword evidence="3" id="KW-0808">Transferase</keyword>
<feature type="transmembrane region" description="Helical" evidence="1">
    <location>
        <begin position="295"/>
        <end position="319"/>
    </location>
</feature>
<proteinExistence type="predicted"/>
<dbReference type="OrthoDB" id="9768769at2"/>
<dbReference type="EMBL" id="FZOU01000002">
    <property type="protein sequence ID" value="SNS85931.1"/>
    <property type="molecule type" value="Genomic_DNA"/>
</dbReference>
<feature type="transmembrane region" description="Helical" evidence="1">
    <location>
        <begin position="326"/>
        <end position="342"/>
    </location>
</feature>
<dbReference type="Pfam" id="PF00535">
    <property type="entry name" value="Glycos_transf_2"/>
    <property type="match status" value="1"/>
</dbReference>
<protein>
    <submittedName>
        <fullName evidence="3">Glycosyltransferase, catalytic subunit of cellulose synthase and poly-beta-1,6-N-acetylglucosamine synthase</fullName>
    </submittedName>
</protein>
<evidence type="ECO:0000313" key="4">
    <source>
        <dbReference type="Proteomes" id="UP000198356"/>
    </source>
</evidence>
<organism evidence="3 4">
    <name type="scientific">Granulicella rosea</name>
    <dbReference type="NCBI Taxonomy" id="474952"/>
    <lineage>
        <taxon>Bacteria</taxon>
        <taxon>Pseudomonadati</taxon>
        <taxon>Acidobacteriota</taxon>
        <taxon>Terriglobia</taxon>
        <taxon>Terriglobales</taxon>
        <taxon>Acidobacteriaceae</taxon>
        <taxon>Granulicella</taxon>
    </lineage>
</organism>
<gene>
    <name evidence="3" type="ORF">SAMN05421770_102614</name>
</gene>
<sequence length="400" mass="44205">MLNPLLWSAAAHSLRTHPFPWLVAFAWTVRVAGAARGLPGVPNLLLPEFDRTPADNPSITVIVPALNEQEKVAACLESLLRQDYPNLQILAVDDRSTDRTGTIMDELSAAHPDKLKVIHITELPPQWLGKTHAMATAAARTTSEYLLFTDADILFTPGAIRRSLAYAVESKTDHLVTFPTTIIHRWDEAALLGFFQIFGLWAARPWKVADPRAKRDAIGIGAFNLVRREAYEQIGGFTALRMEIVEDLGLGRRIKRAGLAQRVAFARGMVRVHWAAGVPGLINVMTKNTFSAFNFHISLLLIGCAWLACFCVAPFVWILLPSGAHLPAAIAITAVLYAYKLVGRHSGISAWNGLLAPFAASVFIYTLLRSMVTTLRQGGVYWRGTFYRLKELRENAAPLF</sequence>
<dbReference type="AlphaFoldDB" id="A0A239HXE6"/>
<keyword evidence="1" id="KW-0812">Transmembrane</keyword>
<dbReference type="RefSeq" id="WP_089408085.1">
    <property type="nucleotide sequence ID" value="NZ_FZOU01000002.1"/>
</dbReference>
<dbReference type="InterPro" id="IPR029044">
    <property type="entry name" value="Nucleotide-diphossugar_trans"/>
</dbReference>
<keyword evidence="1" id="KW-1133">Transmembrane helix</keyword>
<dbReference type="CDD" id="cd00761">
    <property type="entry name" value="Glyco_tranf_GTA_type"/>
    <property type="match status" value="1"/>
</dbReference>
<reference evidence="3 4" key="1">
    <citation type="submission" date="2017-06" db="EMBL/GenBank/DDBJ databases">
        <authorList>
            <person name="Kim H.J."/>
            <person name="Triplett B.A."/>
        </authorList>
    </citation>
    <scope>NUCLEOTIDE SEQUENCE [LARGE SCALE GENOMIC DNA]</scope>
    <source>
        <strain evidence="3 4">DSM 18704</strain>
    </source>
</reference>
<dbReference type="Proteomes" id="UP000198356">
    <property type="component" value="Unassembled WGS sequence"/>
</dbReference>
<feature type="domain" description="Glycosyltransferase 2-like" evidence="2">
    <location>
        <begin position="60"/>
        <end position="234"/>
    </location>
</feature>
<dbReference type="PANTHER" id="PTHR43646:SF3">
    <property type="entry name" value="SLR1566 PROTEIN"/>
    <property type="match status" value="1"/>
</dbReference>
<keyword evidence="1" id="KW-0472">Membrane</keyword>
<keyword evidence="4" id="KW-1185">Reference proteome</keyword>
<dbReference type="Gene3D" id="3.90.550.10">
    <property type="entry name" value="Spore Coat Polysaccharide Biosynthesis Protein SpsA, Chain A"/>
    <property type="match status" value="1"/>
</dbReference>
<evidence type="ECO:0000256" key="1">
    <source>
        <dbReference type="SAM" id="Phobius"/>
    </source>
</evidence>
<evidence type="ECO:0000259" key="2">
    <source>
        <dbReference type="Pfam" id="PF00535"/>
    </source>
</evidence>
<accession>A0A239HXE6</accession>
<feature type="transmembrane region" description="Helical" evidence="1">
    <location>
        <begin position="348"/>
        <end position="368"/>
    </location>
</feature>
<evidence type="ECO:0000313" key="3">
    <source>
        <dbReference type="EMBL" id="SNS85931.1"/>
    </source>
</evidence>
<dbReference type="GO" id="GO:0016740">
    <property type="term" value="F:transferase activity"/>
    <property type="evidence" value="ECO:0007669"/>
    <property type="project" value="UniProtKB-KW"/>
</dbReference>
<dbReference type="PANTHER" id="PTHR43646">
    <property type="entry name" value="GLYCOSYLTRANSFERASE"/>
    <property type="match status" value="1"/>
</dbReference>
<dbReference type="InterPro" id="IPR001173">
    <property type="entry name" value="Glyco_trans_2-like"/>
</dbReference>
<dbReference type="SUPFAM" id="SSF53448">
    <property type="entry name" value="Nucleotide-diphospho-sugar transferases"/>
    <property type="match status" value="1"/>
</dbReference>